<name>A0ABN6QDZ2_9BACT</name>
<sequence>MSETTTINGIPMVMQDEFFGHAKNTAIHVTAEEKEKWNIGGQGPKGEKGDKGDPGAPGPQGPQGLKGEPGTPGPAGAQGPKGDKGDPGPAGPEGPGGSGIAPGCFMWFCGSTPPDGWLECNGALLQISQYPALHAAIGTTYGGNGTTTFALPDLTNNDAGLFIRAATASRQTGTVQGDAMRQIKGSFGQMSDLDYSTWSKTLSGPFGYKTNAGISYPMKKLTLNTYTATSEITFDTSAAVPTAEENRPVNIALMPLIKY</sequence>
<organism evidence="3 4">
    <name type="scientific">Akkermansia biwaensis</name>
    <dbReference type="NCBI Taxonomy" id="2946555"/>
    <lineage>
        <taxon>Bacteria</taxon>
        <taxon>Pseudomonadati</taxon>
        <taxon>Verrucomicrobiota</taxon>
        <taxon>Verrucomicrobiia</taxon>
        <taxon>Verrucomicrobiales</taxon>
        <taxon>Akkermansiaceae</taxon>
        <taxon>Akkermansia</taxon>
    </lineage>
</organism>
<dbReference type="PANTHER" id="PTHR24023:SF1112">
    <property type="entry name" value="COL_CUTICLE_N DOMAIN-CONTAINING PROTEIN-RELATED"/>
    <property type="match status" value="1"/>
</dbReference>
<protein>
    <recommendedName>
        <fullName evidence="2">Phage tail collar domain-containing protein</fullName>
    </recommendedName>
</protein>
<dbReference type="Gene3D" id="3.90.1340.10">
    <property type="entry name" value="Phage tail collar domain"/>
    <property type="match status" value="1"/>
</dbReference>
<dbReference type="SUPFAM" id="SSF88874">
    <property type="entry name" value="Receptor-binding domain of short tail fibre protein gp12"/>
    <property type="match status" value="1"/>
</dbReference>
<dbReference type="EMBL" id="AP025943">
    <property type="protein sequence ID" value="BDL42746.1"/>
    <property type="molecule type" value="Genomic_DNA"/>
</dbReference>
<evidence type="ECO:0000259" key="2">
    <source>
        <dbReference type="Pfam" id="PF07484"/>
    </source>
</evidence>
<proteinExistence type="predicted"/>
<dbReference type="InterPro" id="IPR037053">
    <property type="entry name" value="Phage_tail_collar_dom_sf"/>
</dbReference>
<feature type="region of interest" description="Disordered" evidence="1">
    <location>
        <begin position="31"/>
        <end position="97"/>
    </location>
</feature>
<accession>A0ABN6QDZ2</accession>
<dbReference type="Pfam" id="PF07484">
    <property type="entry name" value="Collar"/>
    <property type="match status" value="1"/>
</dbReference>
<reference evidence="3" key="1">
    <citation type="submission" date="2022-06" db="EMBL/GenBank/DDBJ databases">
        <title>Akkermansia biwalacus sp. nov., an anaerobic mucin-degrading bacterium isolated from human intestine.</title>
        <authorList>
            <person name="Kobayashi Y."/>
            <person name="Inoue S."/>
            <person name="Kawahara T."/>
            <person name="Kohda N."/>
        </authorList>
    </citation>
    <scope>NUCLEOTIDE SEQUENCE</scope>
    <source>
        <strain evidence="3">WON2089</strain>
    </source>
</reference>
<dbReference type="PANTHER" id="PTHR24023">
    <property type="entry name" value="COLLAGEN ALPHA"/>
    <property type="match status" value="1"/>
</dbReference>
<feature type="compositionally biased region" description="Low complexity" evidence="1">
    <location>
        <begin position="62"/>
        <end position="80"/>
    </location>
</feature>
<evidence type="ECO:0000256" key="1">
    <source>
        <dbReference type="SAM" id="MobiDB-lite"/>
    </source>
</evidence>
<dbReference type="InterPro" id="IPR011083">
    <property type="entry name" value="Phage_tail_collar_dom"/>
</dbReference>
<dbReference type="Pfam" id="PF01391">
    <property type="entry name" value="Collagen"/>
    <property type="match status" value="1"/>
</dbReference>
<dbReference type="InterPro" id="IPR050149">
    <property type="entry name" value="Collagen_superfamily"/>
</dbReference>
<gene>
    <name evidence="3" type="ORF">Abiwalacus_03200</name>
</gene>
<keyword evidence="4" id="KW-1185">Reference proteome</keyword>
<dbReference type="Proteomes" id="UP001062263">
    <property type="component" value="Chromosome"/>
</dbReference>
<feature type="domain" description="Phage tail collar" evidence="2">
    <location>
        <begin position="105"/>
        <end position="156"/>
    </location>
</feature>
<evidence type="ECO:0000313" key="3">
    <source>
        <dbReference type="EMBL" id="BDL42746.1"/>
    </source>
</evidence>
<dbReference type="InterPro" id="IPR008160">
    <property type="entry name" value="Collagen"/>
</dbReference>
<evidence type="ECO:0000313" key="4">
    <source>
        <dbReference type="Proteomes" id="UP001062263"/>
    </source>
</evidence>